<dbReference type="CDD" id="cd09272">
    <property type="entry name" value="RNase_HI_RT_Ty1"/>
    <property type="match status" value="2"/>
</dbReference>
<dbReference type="PANTHER" id="PTHR11439">
    <property type="entry name" value="GAG-POL-RELATED RETROTRANSPOSON"/>
    <property type="match status" value="1"/>
</dbReference>
<evidence type="ECO:0000313" key="1">
    <source>
        <dbReference type="EMBL" id="WVZ94859.1"/>
    </source>
</evidence>
<organism evidence="1 2">
    <name type="scientific">Paspalum notatum var. saurae</name>
    <dbReference type="NCBI Taxonomy" id="547442"/>
    <lineage>
        <taxon>Eukaryota</taxon>
        <taxon>Viridiplantae</taxon>
        <taxon>Streptophyta</taxon>
        <taxon>Embryophyta</taxon>
        <taxon>Tracheophyta</taxon>
        <taxon>Spermatophyta</taxon>
        <taxon>Magnoliopsida</taxon>
        <taxon>Liliopsida</taxon>
        <taxon>Poales</taxon>
        <taxon>Poaceae</taxon>
        <taxon>PACMAD clade</taxon>
        <taxon>Panicoideae</taxon>
        <taxon>Andropogonodae</taxon>
        <taxon>Paspaleae</taxon>
        <taxon>Paspalinae</taxon>
        <taxon>Paspalum</taxon>
    </lineage>
</organism>
<accession>A0AAQ3UM99</accession>
<protein>
    <submittedName>
        <fullName evidence="1">Uncharacterized protein</fullName>
    </submittedName>
</protein>
<dbReference type="Proteomes" id="UP001341281">
    <property type="component" value="Chromosome 09"/>
</dbReference>
<sequence>MIGSFLYLTATRPDIQFAVCLCARYQASPRTSHRQAVKRIFRYLKFTPELGLWYSSGSSLSLRGFSDADHAGCRIDRKSTSGTCQLLGTSLVSWSSRKQTSVSLSRVHSCCSQLLWMKDTLSDFGLRFGKIPLLVDSTSAISVAKNPVLHSRTKHIDVRFHFLRYHYEKGDIDLVHVASENQDVLKKFEMGDSKPMTTPMSTNTTLDADEDREAVDQKEFRGMIGSLLYLTATRLDIQFAVCLCAHYQAFPRTSHRQAVKRIFRYLKYTPELGLWYSSGSSLSLRGFANADHAGCRIDRKSTSGTCQFLGTSLASVSLSTTEAEYIAAASCCSQLLWMKATLSDFGLRFGRIPLLVDSTSAISVVKNPVLHSRTKHIDVRFHFLRDHYEKGDIDLIHVATENQLADIFTKPLDFSALDFSAFAHLRGDLGVIG</sequence>
<dbReference type="AlphaFoldDB" id="A0AAQ3UM99"/>
<dbReference type="EMBL" id="CP144753">
    <property type="protein sequence ID" value="WVZ94859.1"/>
    <property type="molecule type" value="Genomic_DNA"/>
</dbReference>
<proteinExistence type="predicted"/>
<evidence type="ECO:0000313" key="2">
    <source>
        <dbReference type="Proteomes" id="UP001341281"/>
    </source>
</evidence>
<keyword evidence="2" id="KW-1185">Reference proteome</keyword>
<gene>
    <name evidence="1" type="ORF">U9M48_040696</name>
</gene>
<dbReference type="PANTHER" id="PTHR11439:SF463">
    <property type="entry name" value="REVERSE TRANSCRIPTASE TY1_COPIA-TYPE DOMAIN-CONTAINING PROTEIN"/>
    <property type="match status" value="1"/>
</dbReference>
<reference evidence="1 2" key="1">
    <citation type="submission" date="2024-02" db="EMBL/GenBank/DDBJ databases">
        <title>High-quality chromosome-scale genome assembly of Pensacola bahiagrass (Paspalum notatum Flugge var. saurae).</title>
        <authorList>
            <person name="Vega J.M."/>
            <person name="Podio M."/>
            <person name="Orjuela J."/>
            <person name="Siena L.A."/>
            <person name="Pessino S.C."/>
            <person name="Combes M.C."/>
            <person name="Mariac C."/>
            <person name="Albertini E."/>
            <person name="Pupilli F."/>
            <person name="Ortiz J.P.A."/>
            <person name="Leblanc O."/>
        </authorList>
    </citation>
    <scope>NUCLEOTIDE SEQUENCE [LARGE SCALE GENOMIC DNA]</scope>
    <source>
        <strain evidence="1">R1</strain>
        <tissue evidence="1">Leaf</tissue>
    </source>
</reference>
<name>A0AAQ3UM99_PASNO</name>